<name>A0A0E9R685_ANGAN</name>
<dbReference type="EMBL" id="GBXM01084320">
    <property type="protein sequence ID" value="JAH24257.1"/>
    <property type="molecule type" value="Transcribed_RNA"/>
</dbReference>
<reference evidence="1" key="2">
    <citation type="journal article" date="2015" name="Fish Shellfish Immunol.">
        <title>Early steps in the European eel (Anguilla anguilla)-Vibrio vulnificus interaction in the gills: Role of the RtxA13 toxin.</title>
        <authorList>
            <person name="Callol A."/>
            <person name="Pajuelo D."/>
            <person name="Ebbesson L."/>
            <person name="Teles M."/>
            <person name="MacKenzie S."/>
            <person name="Amaro C."/>
        </authorList>
    </citation>
    <scope>NUCLEOTIDE SEQUENCE</scope>
</reference>
<sequence length="62" mass="6566">MSQIWTGHMGVCIYMGGGIELSVLPSPPRSVQAQGWGCWVCTFRGLLGESGKLGRGPVMEGV</sequence>
<reference evidence="1" key="1">
    <citation type="submission" date="2014-11" db="EMBL/GenBank/DDBJ databases">
        <authorList>
            <person name="Amaro Gonzalez C."/>
        </authorList>
    </citation>
    <scope>NUCLEOTIDE SEQUENCE</scope>
</reference>
<evidence type="ECO:0000313" key="1">
    <source>
        <dbReference type="EMBL" id="JAH24257.1"/>
    </source>
</evidence>
<accession>A0A0E9R685</accession>
<dbReference type="AlphaFoldDB" id="A0A0E9R685"/>
<organism evidence="1">
    <name type="scientific">Anguilla anguilla</name>
    <name type="common">European freshwater eel</name>
    <name type="synonym">Muraena anguilla</name>
    <dbReference type="NCBI Taxonomy" id="7936"/>
    <lineage>
        <taxon>Eukaryota</taxon>
        <taxon>Metazoa</taxon>
        <taxon>Chordata</taxon>
        <taxon>Craniata</taxon>
        <taxon>Vertebrata</taxon>
        <taxon>Euteleostomi</taxon>
        <taxon>Actinopterygii</taxon>
        <taxon>Neopterygii</taxon>
        <taxon>Teleostei</taxon>
        <taxon>Anguilliformes</taxon>
        <taxon>Anguillidae</taxon>
        <taxon>Anguilla</taxon>
    </lineage>
</organism>
<proteinExistence type="predicted"/>
<protein>
    <submittedName>
        <fullName evidence="1">Uncharacterized protein</fullName>
    </submittedName>
</protein>